<dbReference type="PANTHER" id="PTHR43080:SF2">
    <property type="entry name" value="CBS DOMAIN-CONTAINING PROTEIN"/>
    <property type="match status" value="1"/>
</dbReference>
<dbReference type="Gene3D" id="2.60.120.10">
    <property type="entry name" value="Jelly Rolls"/>
    <property type="match status" value="1"/>
</dbReference>
<dbReference type="InterPro" id="IPR018490">
    <property type="entry name" value="cNMP-bd_dom_sf"/>
</dbReference>
<feature type="domain" description="CBS" evidence="5">
    <location>
        <begin position="176"/>
        <end position="235"/>
    </location>
</feature>
<dbReference type="InterPro" id="IPR051257">
    <property type="entry name" value="Diverse_CBS-Domain"/>
</dbReference>
<dbReference type="EMBL" id="JBEPME010000004">
    <property type="protein sequence ID" value="MET3657998.1"/>
    <property type="molecule type" value="Genomic_DNA"/>
</dbReference>
<evidence type="ECO:0000259" key="5">
    <source>
        <dbReference type="PROSITE" id="PS51371"/>
    </source>
</evidence>
<dbReference type="PROSITE" id="PS51371">
    <property type="entry name" value="CBS"/>
    <property type="match status" value="2"/>
</dbReference>
<feature type="domain" description="CBS" evidence="5">
    <location>
        <begin position="241"/>
        <end position="297"/>
    </location>
</feature>
<reference evidence="6 7" key="1">
    <citation type="submission" date="2024-06" db="EMBL/GenBank/DDBJ databases">
        <title>Sorghum-associated microbial communities from plants grown in Nebraska, USA.</title>
        <authorList>
            <person name="Schachtman D."/>
        </authorList>
    </citation>
    <scope>NUCLEOTIDE SEQUENCE [LARGE SCALE GENOMIC DNA]</scope>
    <source>
        <strain evidence="6 7">1288</strain>
    </source>
</reference>
<accession>A0ABV2KD57</accession>
<dbReference type="SUPFAM" id="SSF51206">
    <property type="entry name" value="cAMP-binding domain-like"/>
    <property type="match status" value="1"/>
</dbReference>
<dbReference type="InterPro" id="IPR000595">
    <property type="entry name" value="cNMP-bd_dom"/>
</dbReference>
<evidence type="ECO:0000313" key="7">
    <source>
        <dbReference type="Proteomes" id="UP001549104"/>
    </source>
</evidence>
<evidence type="ECO:0000256" key="1">
    <source>
        <dbReference type="ARBA" id="ARBA00023122"/>
    </source>
</evidence>
<dbReference type="InterPro" id="IPR046342">
    <property type="entry name" value="CBS_dom_sf"/>
</dbReference>
<gene>
    <name evidence="6" type="ORF">ABIC55_003095</name>
</gene>
<dbReference type="Pfam" id="PF03445">
    <property type="entry name" value="DUF294"/>
    <property type="match status" value="1"/>
</dbReference>
<dbReference type="Pfam" id="PF10335">
    <property type="entry name" value="DUF294_C"/>
    <property type="match status" value="1"/>
</dbReference>
<evidence type="ECO:0000256" key="3">
    <source>
        <dbReference type="PROSITE-ProRule" id="PRU00703"/>
    </source>
</evidence>
<dbReference type="InterPro" id="IPR005105">
    <property type="entry name" value="GlnD_Uridyltrans_N"/>
</dbReference>
<organism evidence="6 7">
    <name type="scientific">Sporosarcina psychrophila</name>
    <name type="common">Bacillus psychrophilus</name>
    <dbReference type="NCBI Taxonomy" id="1476"/>
    <lineage>
        <taxon>Bacteria</taxon>
        <taxon>Bacillati</taxon>
        <taxon>Bacillota</taxon>
        <taxon>Bacilli</taxon>
        <taxon>Bacillales</taxon>
        <taxon>Caryophanaceae</taxon>
        <taxon>Sporosarcina</taxon>
    </lineage>
</organism>
<sequence>MNSAQQKMYKKVHDQPIFRGLTEEKFAELMAECKITYYRKSAKVNYFITPHEGLLLILTGTAEIFIVGDDGQSFALEEVQEGEVIGFSNIAYYLGESNRPLDHHRLVLEVVEDSYCLQIPYAVLKERIDDTDVRDAILKLMSIRLANVYASLGEQVKLSDEWGESEPYVRRVEDFMNSSVITASEDASVQQIARIMVDNSISSLMVVDQEEQLIGIITKKDLVQRVVAQVANGELKAKDIMTKKLHTISRHDYYYEVLSAFYKNGVKHLPVIEGNRLVGIVTLSNLIFKRDRGSMGVLKTIEEASFENLPAVKNAIYDVLSSLINDDISTIHTLEIVTKLYDRLARHCVKLAVQSLERQGKGTPPVPFAWYEMGSGARGEQFMLTDQDHFLVYTDPHEDDRKHVAFYFSLLGDAIVKHLEKAGYSRCVGKMMSSEVQWRGSVSDWQQRLRNWALKATNDDILLGYNFLSFRFLMGDASLHNHFVRMVQIQLKSSQTFLYHMAQQEQNNPIPQVNQSFLALFKGRGTREIIDIKKNALFPMHHCLQILGVQKNIITRTPLQLVDDLVQLGELSAGFADDIRHAYEIALRTRIQLAWKKHLRDESITTEIQFASMRRWQQDEITTMLTTVHALQSHLLAKL</sequence>
<protein>
    <submittedName>
        <fullName evidence="6">CBS domain-containing protein</fullName>
    </submittedName>
</protein>
<proteinExistence type="predicted"/>
<comment type="caution">
    <text evidence="6">The sequence shown here is derived from an EMBL/GenBank/DDBJ whole genome shotgun (WGS) entry which is preliminary data.</text>
</comment>
<dbReference type="CDD" id="cd05401">
    <property type="entry name" value="NT_GlnE_GlnD_like"/>
    <property type="match status" value="1"/>
</dbReference>
<dbReference type="CDD" id="cd00038">
    <property type="entry name" value="CAP_ED"/>
    <property type="match status" value="1"/>
</dbReference>
<keyword evidence="1 3" id="KW-0129">CBS domain</keyword>
<dbReference type="SUPFAM" id="SSF54631">
    <property type="entry name" value="CBS-domain pair"/>
    <property type="match status" value="1"/>
</dbReference>
<evidence type="ECO:0000259" key="4">
    <source>
        <dbReference type="PROSITE" id="PS50042"/>
    </source>
</evidence>
<dbReference type="InterPro" id="IPR018821">
    <property type="entry name" value="DUF294_put_nucleoTrafse_sb-bd"/>
</dbReference>
<dbReference type="Pfam" id="PF00571">
    <property type="entry name" value="CBS"/>
    <property type="match status" value="2"/>
</dbReference>
<keyword evidence="2" id="KW-0010">Activator</keyword>
<feature type="domain" description="Cyclic nucleotide-binding" evidence="4">
    <location>
        <begin position="17"/>
        <end position="100"/>
    </location>
</feature>
<keyword evidence="7" id="KW-1185">Reference proteome</keyword>
<dbReference type="InterPro" id="IPR014710">
    <property type="entry name" value="RmlC-like_jellyroll"/>
</dbReference>
<dbReference type="SMART" id="SM00116">
    <property type="entry name" value="CBS"/>
    <property type="match status" value="2"/>
</dbReference>
<evidence type="ECO:0000313" key="6">
    <source>
        <dbReference type="EMBL" id="MET3657998.1"/>
    </source>
</evidence>
<dbReference type="PANTHER" id="PTHR43080">
    <property type="entry name" value="CBS DOMAIN-CONTAINING PROTEIN CBSX3, MITOCHONDRIAL"/>
    <property type="match status" value="1"/>
</dbReference>
<dbReference type="Gene3D" id="3.10.580.10">
    <property type="entry name" value="CBS-domain"/>
    <property type="match status" value="1"/>
</dbReference>
<dbReference type="RefSeq" id="WP_354313696.1">
    <property type="nucleotide sequence ID" value="NZ_JBEPME010000004.1"/>
</dbReference>
<evidence type="ECO:0000256" key="2">
    <source>
        <dbReference type="ARBA" id="ARBA00023159"/>
    </source>
</evidence>
<dbReference type="PROSITE" id="PS50042">
    <property type="entry name" value="CNMP_BINDING_3"/>
    <property type="match status" value="1"/>
</dbReference>
<dbReference type="InterPro" id="IPR000644">
    <property type="entry name" value="CBS_dom"/>
</dbReference>
<name>A0ABV2KD57_SPOPS</name>
<dbReference type="Proteomes" id="UP001549104">
    <property type="component" value="Unassembled WGS sequence"/>
</dbReference>